<proteinExistence type="predicted"/>
<dbReference type="CDD" id="cd17657">
    <property type="entry name" value="CDC14_N"/>
    <property type="match status" value="1"/>
</dbReference>
<dbReference type="SUPFAM" id="SSF52799">
    <property type="entry name" value="(Phosphotyrosine protein) phosphatases II"/>
    <property type="match status" value="1"/>
</dbReference>
<dbReference type="Ensembl" id="ENSMODT00000068097.1">
    <property type="protein sequence ID" value="ENSMODP00000049964.1"/>
    <property type="gene ID" value="ENSMODG00000038446.1"/>
</dbReference>
<feature type="domain" description="Dual specificity/tyrosine protein phosphatase N-terminal" evidence="1">
    <location>
        <begin position="25"/>
        <end position="112"/>
    </location>
</feature>
<reference evidence="2 3" key="1">
    <citation type="journal article" date="2007" name="Nature">
        <title>Genome of the marsupial Monodelphis domestica reveals innovation in non-coding sequences.</title>
        <authorList>
            <person name="Mikkelsen T.S."/>
            <person name="Wakefield M.J."/>
            <person name="Aken B."/>
            <person name="Amemiya C.T."/>
            <person name="Chang J.L."/>
            <person name="Duke S."/>
            <person name="Garber M."/>
            <person name="Gentles A.J."/>
            <person name="Goodstadt L."/>
            <person name="Heger A."/>
            <person name="Jurka J."/>
            <person name="Kamal M."/>
            <person name="Mauceli E."/>
            <person name="Searle S.M."/>
            <person name="Sharpe T."/>
            <person name="Baker M.L."/>
            <person name="Batzer M.A."/>
            <person name="Benos P.V."/>
            <person name="Belov K."/>
            <person name="Clamp M."/>
            <person name="Cook A."/>
            <person name="Cuff J."/>
            <person name="Das R."/>
            <person name="Davidow L."/>
            <person name="Deakin J.E."/>
            <person name="Fazzari M.J."/>
            <person name="Glass J.L."/>
            <person name="Grabherr M."/>
            <person name="Greally J.M."/>
            <person name="Gu W."/>
            <person name="Hore T.A."/>
            <person name="Huttley G.A."/>
            <person name="Kleber M."/>
            <person name="Jirtle R.L."/>
            <person name="Koina E."/>
            <person name="Lee J.T."/>
            <person name="Mahony S."/>
            <person name="Marra M.A."/>
            <person name="Miller R.D."/>
            <person name="Nicholls R.D."/>
            <person name="Oda M."/>
            <person name="Papenfuss A.T."/>
            <person name="Parra Z.E."/>
            <person name="Pollock D.D."/>
            <person name="Ray D.A."/>
            <person name="Schein J.E."/>
            <person name="Speed T.P."/>
            <person name="Thompson K."/>
            <person name="VandeBerg J.L."/>
            <person name="Wade C.M."/>
            <person name="Walker J.A."/>
            <person name="Waters P.D."/>
            <person name="Webber C."/>
            <person name="Weidman J.R."/>
            <person name="Xie X."/>
            <person name="Zody M.C."/>
            <person name="Baldwin J."/>
            <person name="Abdouelleil A."/>
            <person name="Abdulkadir J."/>
            <person name="Abebe A."/>
            <person name="Abera B."/>
            <person name="Abreu J."/>
            <person name="Acer S.C."/>
            <person name="Aftuck L."/>
            <person name="Alexander A."/>
            <person name="An P."/>
            <person name="Anderson E."/>
            <person name="Anderson S."/>
            <person name="Arachi H."/>
            <person name="Azer M."/>
            <person name="Bachantsang P."/>
            <person name="Barry A."/>
            <person name="Bayul T."/>
            <person name="Berlin A."/>
            <person name="Bessette D."/>
            <person name="Bloom T."/>
            <person name="Bloom T."/>
            <person name="Boguslavskiy L."/>
            <person name="Bonnet C."/>
            <person name="Boukhgalter B."/>
            <person name="Bourzgui I."/>
            <person name="Brown A."/>
            <person name="Cahill P."/>
            <person name="Channer S."/>
            <person name="Cheshatsang Y."/>
            <person name="Chuda L."/>
            <person name="Citroen M."/>
            <person name="Collymore A."/>
            <person name="Cooke P."/>
            <person name="Costello M."/>
            <person name="D'Aco K."/>
            <person name="Daza R."/>
            <person name="De Haan G."/>
            <person name="DeGray S."/>
            <person name="DeMaso C."/>
            <person name="Dhargay N."/>
            <person name="Dooley K."/>
            <person name="Dooley E."/>
            <person name="Doricent M."/>
            <person name="Dorje P."/>
            <person name="Dorjee K."/>
            <person name="Dupes A."/>
            <person name="Elong R."/>
            <person name="Falk J."/>
            <person name="Farina A."/>
            <person name="Faro S."/>
            <person name="Ferguson D."/>
            <person name="Fisher S."/>
            <person name="Foley C.D."/>
            <person name="Franke A."/>
            <person name="Friedrich D."/>
            <person name="Gadbois L."/>
            <person name="Gearin G."/>
            <person name="Gearin C.R."/>
            <person name="Giannoukos G."/>
            <person name="Goode T."/>
            <person name="Graham J."/>
            <person name="Grandbois E."/>
            <person name="Grewal S."/>
            <person name="Gyaltsen K."/>
            <person name="Hafez N."/>
            <person name="Hagos B."/>
            <person name="Hall J."/>
            <person name="Henson C."/>
            <person name="Hollinger A."/>
            <person name="Honan T."/>
            <person name="Huard M.D."/>
            <person name="Hughes L."/>
            <person name="Hurhula B."/>
            <person name="Husby M.E."/>
            <person name="Kamat A."/>
            <person name="Kanga B."/>
            <person name="Kashin S."/>
            <person name="Khazanovich D."/>
            <person name="Kisner P."/>
            <person name="Lance K."/>
            <person name="Lara M."/>
            <person name="Lee W."/>
            <person name="Lennon N."/>
            <person name="Letendre F."/>
            <person name="LeVine R."/>
            <person name="Lipovsky A."/>
            <person name="Liu X."/>
            <person name="Liu J."/>
            <person name="Liu S."/>
            <person name="Lokyitsang T."/>
            <person name="Lokyitsang Y."/>
            <person name="Lubonja R."/>
            <person name="Lui A."/>
            <person name="MacDonald P."/>
            <person name="Magnisalis V."/>
            <person name="Maru K."/>
            <person name="Matthews C."/>
            <person name="McCusker W."/>
            <person name="McDonough S."/>
            <person name="Mehta T."/>
            <person name="Meldrim J."/>
            <person name="Meneus L."/>
            <person name="Mihai O."/>
            <person name="Mihalev A."/>
            <person name="Mihova T."/>
            <person name="Mittelman R."/>
            <person name="Mlenga V."/>
            <person name="Montmayeur A."/>
            <person name="Mulrain L."/>
            <person name="Navidi A."/>
            <person name="Naylor J."/>
            <person name="Negash T."/>
            <person name="Nguyen T."/>
            <person name="Nguyen N."/>
            <person name="Nicol R."/>
            <person name="Norbu C."/>
            <person name="Norbu N."/>
            <person name="Novod N."/>
            <person name="O'Neill B."/>
            <person name="Osman S."/>
            <person name="Markiewicz E."/>
            <person name="Oyono O.L."/>
            <person name="Patti C."/>
            <person name="Phunkhang P."/>
            <person name="Pierre F."/>
            <person name="Priest M."/>
            <person name="Raghuraman S."/>
            <person name="Rege F."/>
            <person name="Reyes R."/>
            <person name="Rise C."/>
            <person name="Rogov P."/>
            <person name="Ross K."/>
            <person name="Ryan E."/>
            <person name="Settipalli S."/>
            <person name="Shea T."/>
            <person name="Sherpa N."/>
            <person name="Shi L."/>
            <person name="Shih D."/>
            <person name="Sparrow T."/>
            <person name="Spaulding J."/>
            <person name="Stalker J."/>
            <person name="Stange-Thomann N."/>
            <person name="Stavropoulos S."/>
            <person name="Stone C."/>
            <person name="Strader C."/>
            <person name="Tesfaye S."/>
            <person name="Thomson T."/>
            <person name="Thoulutsang Y."/>
            <person name="Thoulutsang D."/>
            <person name="Topham K."/>
            <person name="Topping I."/>
            <person name="Tsamla T."/>
            <person name="Vassiliev H."/>
            <person name="Vo A."/>
            <person name="Wangchuk T."/>
            <person name="Wangdi T."/>
            <person name="Weiand M."/>
            <person name="Wilkinson J."/>
            <person name="Wilson A."/>
            <person name="Yadav S."/>
            <person name="Young G."/>
            <person name="Yu Q."/>
            <person name="Zembek L."/>
            <person name="Zhong D."/>
            <person name="Zimmer A."/>
            <person name="Zwirko Z."/>
            <person name="Jaffe D.B."/>
            <person name="Alvarez P."/>
            <person name="Brockman W."/>
            <person name="Butler J."/>
            <person name="Chin C."/>
            <person name="Gnerre S."/>
            <person name="MacCallum I."/>
            <person name="Graves J.A."/>
            <person name="Ponting C.P."/>
            <person name="Breen M."/>
            <person name="Samollow P.B."/>
            <person name="Lander E.S."/>
            <person name="Lindblad-Toh K."/>
        </authorList>
    </citation>
    <scope>NUCLEOTIDE SEQUENCE [LARGE SCALE GENOMIC DNA]</scope>
</reference>
<organism evidence="2 3">
    <name type="scientific">Monodelphis domestica</name>
    <name type="common">Gray short-tailed opossum</name>
    <dbReference type="NCBI Taxonomy" id="13616"/>
    <lineage>
        <taxon>Eukaryota</taxon>
        <taxon>Metazoa</taxon>
        <taxon>Chordata</taxon>
        <taxon>Craniata</taxon>
        <taxon>Vertebrata</taxon>
        <taxon>Euteleostomi</taxon>
        <taxon>Mammalia</taxon>
        <taxon>Metatheria</taxon>
        <taxon>Didelphimorphia</taxon>
        <taxon>Didelphidae</taxon>
        <taxon>Monodelphis</taxon>
    </lineage>
</organism>
<dbReference type="Bgee" id="ENSMODG00000038446">
    <property type="expression patterns" value="Expressed in liver"/>
</dbReference>
<reference evidence="2" key="3">
    <citation type="submission" date="2025-09" db="UniProtKB">
        <authorList>
            <consortium name="Ensembl"/>
        </authorList>
    </citation>
    <scope>IDENTIFICATION</scope>
</reference>
<evidence type="ECO:0000313" key="2">
    <source>
        <dbReference type="Ensembl" id="ENSMODP00000049964.1"/>
    </source>
</evidence>
<dbReference type="AlphaFoldDB" id="A0A5F8GRD4"/>
<dbReference type="InParanoid" id="A0A5F8GRD4"/>
<dbReference type="GeneTree" id="ENSGT00940000155950"/>
<dbReference type="STRING" id="13616.ENSMODP00000049964"/>
<dbReference type="Pfam" id="PF14671">
    <property type="entry name" value="DSPn"/>
    <property type="match status" value="1"/>
</dbReference>
<accession>A0A5F8GRD4</accession>
<keyword evidence="3" id="KW-1185">Reference proteome</keyword>
<protein>
    <recommendedName>
        <fullName evidence="1">Dual specificity/tyrosine protein phosphatase N-terminal domain-containing protein</fullName>
    </recommendedName>
</protein>
<sequence>MVVGPWTQCSWLPEAEEGEAIIELNFFADFGPLNLAMVYKYCCKINKKLKSLTLMRKKIIHFMGADQRKQANAAFLMGCFIIIYLEKTEDTYKMLLVGNISYVPFRDALKGTMLQPLLDSTKRHMMLGDLQMLILTIRNFFFADVDSVIMILCFSPTLLTVDM</sequence>
<dbReference type="InterPro" id="IPR029021">
    <property type="entry name" value="Prot-tyrosine_phosphatase-like"/>
</dbReference>
<dbReference type="InterPro" id="IPR029260">
    <property type="entry name" value="DSPn"/>
</dbReference>
<evidence type="ECO:0000259" key="1">
    <source>
        <dbReference type="Pfam" id="PF14671"/>
    </source>
</evidence>
<evidence type="ECO:0000313" key="3">
    <source>
        <dbReference type="Proteomes" id="UP000002280"/>
    </source>
</evidence>
<dbReference type="Gene3D" id="3.90.190.10">
    <property type="entry name" value="Protein tyrosine phosphatase superfamily"/>
    <property type="match status" value="1"/>
</dbReference>
<name>A0A5F8GRD4_MONDO</name>
<dbReference type="Proteomes" id="UP000002280">
    <property type="component" value="Chromosome 1"/>
</dbReference>
<reference evidence="2" key="2">
    <citation type="submission" date="2025-08" db="UniProtKB">
        <authorList>
            <consortium name="Ensembl"/>
        </authorList>
    </citation>
    <scope>IDENTIFICATION</scope>
</reference>